<dbReference type="Proteomes" id="UP000280834">
    <property type="component" value="Unassembled WGS sequence"/>
</dbReference>
<keyword evidence="1" id="KW-0812">Transmembrane</keyword>
<dbReference type="AlphaFoldDB" id="A0A3P7X840"/>
<dbReference type="EMBL" id="UZAG01016063">
    <property type="protein sequence ID" value="VDO25592.1"/>
    <property type="molecule type" value="Genomic_DNA"/>
</dbReference>
<evidence type="ECO:0000256" key="1">
    <source>
        <dbReference type="SAM" id="Phobius"/>
    </source>
</evidence>
<accession>A0A3P7X840</accession>
<proteinExistence type="predicted"/>
<gene>
    <name evidence="2" type="ORF">BTMF_LOCUS7717</name>
</gene>
<organism evidence="2 3">
    <name type="scientific">Brugia timori</name>
    <dbReference type="NCBI Taxonomy" id="42155"/>
    <lineage>
        <taxon>Eukaryota</taxon>
        <taxon>Metazoa</taxon>
        <taxon>Ecdysozoa</taxon>
        <taxon>Nematoda</taxon>
        <taxon>Chromadorea</taxon>
        <taxon>Rhabditida</taxon>
        <taxon>Spirurina</taxon>
        <taxon>Spiruromorpha</taxon>
        <taxon>Filarioidea</taxon>
        <taxon>Onchocercidae</taxon>
        <taxon>Brugia</taxon>
    </lineage>
</organism>
<keyword evidence="1" id="KW-1133">Transmembrane helix</keyword>
<protein>
    <submittedName>
        <fullName evidence="2">Uncharacterized protein</fullName>
    </submittedName>
</protein>
<sequence>MHNDSTVVTTLVRALCVAFSVALCFTITRPMPS</sequence>
<keyword evidence="1" id="KW-0472">Membrane</keyword>
<feature type="transmembrane region" description="Helical" evidence="1">
    <location>
        <begin position="6"/>
        <end position="27"/>
    </location>
</feature>
<reference evidence="2 3" key="1">
    <citation type="submission" date="2018-11" db="EMBL/GenBank/DDBJ databases">
        <authorList>
            <consortium name="Pathogen Informatics"/>
        </authorList>
    </citation>
    <scope>NUCLEOTIDE SEQUENCE [LARGE SCALE GENOMIC DNA]</scope>
</reference>
<keyword evidence="3" id="KW-1185">Reference proteome</keyword>
<name>A0A3P7X840_9BILA</name>
<evidence type="ECO:0000313" key="3">
    <source>
        <dbReference type="Proteomes" id="UP000280834"/>
    </source>
</evidence>
<evidence type="ECO:0000313" key="2">
    <source>
        <dbReference type="EMBL" id="VDO25592.1"/>
    </source>
</evidence>